<dbReference type="UniPathway" id="UPA00865">
    <property type="reaction ID" value="UER00834"/>
</dbReference>
<evidence type="ECO:0000256" key="8">
    <source>
        <dbReference type="ARBA" id="ARBA00022842"/>
    </source>
</evidence>
<dbReference type="RefSeq" id="WP_139445843.1">
    <property type="nucleotide sequence ID" value="NZ_SMDR01000001.1"/>
</dbReference>
<keyword evidence="9 10" id="KW-0119">Carbohydrate metabolism</keyword>
<dbReference type="AlphaFoldDB" id="A0A5C4RVG2"/>
<feature type="binding site" evidence="10">
    <location>
        <position position="169"/>
    </location>
    <ligand>
        <name>Mg(2+)</name>
        <dbReference type="ChEBI" id="CHEBI:18420"/>
    </ligand>
</feature>
<name>A0A5C4RVG2_9GAMM</name>
<dbReference type="FunFam" id="3.40.50.1000:FF:000022">
    <property type="entry name" value="Phosphoglycolate phosphatase"/>
    <property type="match status" value="1"/>
</dbReference>
<dbReference type="NCBIfam" id="TIGR01449">
    <property type="entry name" value="PGP_bact"/>
    <property type="match status" value="1"/>
</dbReference>
<feature type="binding site" evidence="10">
    <location>
        <position position="11"/>
    </location>
    <ligand>
        <name>Mg(2+)</name>
        <dbReference type="ChEBI" id="CHEBI:18420"/>
    </ligand>
</feature>
<dbReference type="GO" id="GO:0046872">
    <property type="term" value="F:metal ion binding"/>
    <property type="evidence" value="ECO:0007669"/>
    <property type="project" value="UniProtKB-KW"/>
</dbReference>
<dbReference type="PRINTS" id="PR00413">
    <property type="entry name" value="HADHALOGNASE"/>
</dbReference>
<dbReference type="InterPro" id="IPR023198">
    <property type="entry name" value="PGP-like_dom2"/>
</dbReference>
<evidence type="ECO:0000256" key="4">
    <source>
        <dbReference type="ARBA" id="ARBA00006171"/>
    </source>
</evidence>
<dbReference type="SFLD" id="SFLDG01129">
    <property type="entry name" value="C1.5:_HAD__Beta-PGM__Phosphata"/>
    <property type="match status" value="1"/>
</dbReference>
<comment type="cofactor">
    <cofactor evidence="2 10">
        <name>Mg(2+)</name>
        <dbReference type="ChEBI" id="CHEBI:18420"/>
    </cofactor>
</comment>
<dbReference type="InterPro" id="IPR041492">
    <property type="entry name" value="HAD_2"/>
</dbReference>
<dbReference type="PANTHER" id="PTHR43434:SF23">
    <property type="entry name" value="PHOSPHOGLYCOLATE PHOSPHATASE"/>
    <property type="match status" value="1"/>
</dbReference>
<keyword evidence="8 10" id="KW-0460">Magnesium</keyword>
<dbReference type="SFLD" id="SFLDS00003">
    <property type="entry name" value="Haloacid_Dehalogenase"/>
    <property type="match status" value="1"/>
</dbReference>
<dbReference type="PANTHER" id="PTHR43434">
    <property type="entry name" value="PHOSPHOGLYCOLATE PHOSPHATASE"/>
    <property type="match status" value="1"/>
</dbReference>
<comment type="similarity">
    <text evidence="4 10">Belongs to the HAD-like hydrolase superfamily. CbbY/CbbZ/Gph/YieH family.</text>
</comment>
<evidence type="ECO:0000313" key="12">
    <source>
        <dbReference type="Proteomes" id="UP000305760"/>
    </source>
</evidence>
<dbReference type="EMBL" id="SMDR01000001">
    <property type="protein sequence ID" value="TNJ34899.1"/>
    <property type="molecule type" value="Genomic_DNA"/>
</dbReference>
<evidence type="ECO:0000256" key="9">
    <source>
        <dbReference type="ARBA" id="ARBA00023277"/>
    </source>
</evidence>
<feature type="active site" description="Nucleophile" evidence="10">
    <location>
        <position position="11"/>
    </location>
</feature>
<feature type="binding site" evidence="10">
    <location>
        <position position="13"/>
    </location>
    <ligand>
        <name>Mg(2+)</name>
        <dbReference type="ChEBI" id="CHEBI:18420"/>
    </ligand>
</feature>
<dbReference type="Gene3D" id="3.40.50.1000">
    <property type="entry name" value="HAD superfamily/HAD-like"/>
    <property type="match status" value="1"/>
</dbReference>
<dbReference type="HAMAP" id="MF_00495">
    <property type="entry name" value="GPH_hydrolase_bact"/>
    <property type="match status" value="1"/>
</dbReference>
<protein>
    <recommendedName>
        <fullName evidence="5 10">Phosphoglycolate phosphatase</fullName>
        <shortName evidence="10">PGP</shortName>
        <shortName evidence="10">PGPase</shortName>
        <ecNumber evidence="5 10">3.1.3.18</ecNumber>
    </recommendedName>
</protein>
<dbReference type="GO" id="GO:0006281">
    <property type="term" value="P:DNA repair"/>
    <property type="evidence" value="ECO:0007669"/>
    <property type="project" value="TreeGrafter"/>
</dbReference>
<reference evidence="11 12" key="1">
    <citation type="submission" date="2019-03" db="EMBL/GenBank/DDBJ databases">
        <title>Arenimonas daejeonensis sp. nov., isolated from compost.</title>
        <authorList>
            <person name="Jeon C.O."/>
        </authorList>
    </citation>
    <scope>NUCLEOTIDE SEQUENCE [LARGE SCALE GENOMIC DNA]</scope>
    <source>
        <strain evidence="11 12">R29</strain>
    </source>
</reference>
<keyword evidence="12" id="KW-1185">Reference proteome</keyword>
<comment type="catalytic activity">
    <reaction evidence="1 10">
        <text>2-phosphoglycolate + H2O = glycolate + phosphate</text>
        <dbReference type="Rhea" id="RHEA:14369"/>
        <dbReference type="ChEBI" id="CHEBI:15377"/>
        <dbReference type="ChEBI" id="CHEBI:29805"/>
        <dbReference type="ChEBI" id="CHEBI:43474"/>
        <dbReference type="ChEBI" id="CHEBI:58033"/>
        <dbReference type="EC" id="3.1.3.18"/>
    </reaction>
</comment>
<dbReference type="InterPro" id="IPR050155">
    <property type="entry name" value="HAD-like_hydrolase_sf"/>
</dbReference>
<comment type="function">
    <text evidence="10">Specifically catalyzes the dephosphorylation of 2-phosphoglycolate. Is involved in the dissimilation of the intracellular 2-phosphoglycolate formed during the DNA repair of 3'-phosphoglycolate ends, a major class of DNA lesions induced by oxidative stress.</text>
</comment>
<evidence type="ECO:0000256" key="5">
    <source>
        <dbReference type="ARBA" id="ARBA00013078"/>
    </source>
</evidence>
<dbReference type="InterPro" id="IPR037512">
    <property type="entry name" value="PGPase_prok"/>
</dbReference>
<accession>A0A5C4RVG2</accession>
<evidence type="ECO:0000256" key="6">
    <source>
        <dbReference type="ARBA" id="ARBA00022723"/>
    </source>
</evidence>
<dbReference type="SFLD" id="SFLDG01135">
    <property type="entry name" value="C1.5.6:_HAD__Beta-PGM__Phospha"/>
    <property type="match status" value="1"/>
</dbReference>
<keyword evidence="7 10" id="KW-0378">Hydrolase</keyword>
<proteinExistence type="inferred from homology"/>
<dbReference type="NCBIfam" id="TIGR01549">
    <property type="entry name" value="HAD-SF-IA-v1"/>
    <property type="match status" value="1"/>
</dbReference>
<dbReference type="InterPro" id="IPR006439">
    <property type="entry name" value="HAD-SF_hydro_IA"/>
</dbReference>
<gene>
    <name evidence="11" type="primary">gph</name>
    <name evidence="11" type="ORF">E1B00_03730</name>
</gene>
<evidence type="ECO:0000256" key="2">
    <source>
        <dbReference type="ARBA" id="ARBA00001946"/>
    </source>
</evidence>
<dbReference type="OrthoDB" id="9792518at2"/>
<dbReference type="EC" id="3.1.3.18" evidence="5 10"/>
<dbReference type="GO" id="GO:0005975">
    <property type="term" value="P:carbohydrate metabolic process"/>
    <property type="evidence" value="ECO:0007669"/>
    <property type="project" value="InterPro"/>
</dbReference>
<dbReference type="InterPro" id="IPR036412">
    <property type="entry name" value="HAD-like_sf"/>
</dbReference>
<dbReference type="SUPFAM" id="SSF56784">
    <property type="entry name" value="HAD-like"/>
    <property type="match status" value="1"/>
</dbReference>
<evidence type="ECO:0000256" key="10">
    <source>
        <dbReference type="HAMAP-Rule" id="MF_00495"/>
    </source>
</evidence>
<dbReference type="NCBIfam" id="TIGR01509">
    <property type="entry name" value="HAD-SF-IA-v3"/>
    <property type="match status" value="1"/>
</dbReference>
<evidence type="ECO:0000256" key="7">
    <source>
        <dbReference type="ARBA" id="ARBA00022801"/>
    </source>
</evidence>
<evidence type="ECO:0000256" key="3">
    <source>
        <dbReference type="ARBA" id="ARBA00004818"/>
    </source>
</evidence>
<dbReference type="GO" id="GO:0005829">
    <property type="term" value="C:cytosol"/>
    <property type="evidence" value="ECO:0007669"/>
    <property type="project" value="TreeGrafter"/>
</dbReference>
<dbReference type="GO" id="GO:0046295">
    <property type="term" value="P:glycolate biosynthetic process"/>
    <property type="evidence" value="ECO:0007669"/>
    <property type="project" value="UniProtKB-UniRule"/>
</dbReference>
<dbReference type="InterPro" id="IPR023214">
    <property type="entry name" value="HAD_sf"/>
</dbReference>
<dbReference type="Gene3D" id="1.10.150.240">
    <property type="entry name" value="Putative phosphatase, domain 2"/>
    <property type="match status" value="1"/>
</dbReference>
<comment type="pathway">
    <text evidence="3 10">Organic acid metabolism; glycolate biosynthesis; glycolate from 2-phosphoglycolate: step 1/1.</text>
</comment>
<evidence type="ECO:0000313" key="11">
    <source>
        <dbReference type="EMBL" id="TNJ34899.1"/>
    </source>
</evidence>
<sequence>MSQPLRAVLFDLDGTLVDSAPDLCNAVNRVLAGLGRPPVPLSRLRQVVSKGGRAMLSVALPDLSDAERESLLAPFLAHYGQALAVDSVAFAGVAELLAAIEARGLRWGIVTNKPEGLAVGVVEGFGWTSRCAVLVGGDTLPQRKPDPAPILLACQRLGIAPDEAIYVGDDERDIVAARAAGMVSVAALWGYREEGDDPMAWNADHACAEPRDLLAEPGLLPA</sequence>
<dbReference type="GO" id="GO:0008967">
    <property type="term" value="F:phosphoglycolate phosphatase activity"/>
    <property type="evidence" value="ECO:0007669"/>
    <property type="project" value="UniProtKB-UniRule"/>
</dbReference>
<evidence type="ECO:0000256" key="1">
    <source>
        <dbReference type="ARBA" id="ARBA00000830"/>
    </source>
</evidence>
<organism evidence="11 12">
    <name type="scientific">Arenimonas terrae</name>
    <dbReference type="NCBI Taxonomy" id="2546226"/>
    <lineage>
        <taxon>Bacteria</taxon>
        <taxon>Pseudomonadati</taxon>
        <taxon>Pseudomonadota</taxon>
        <taxon>Gammaproteobacteria</taxon>
        <taxon>Lysobacterales</taxon>
        <taxon>Lysobacteraceae</taxon>
        <taxon>Arenimonas</taxon>
    </lineage>
</organism>
<dbReference type="Proteomes" id="UP000305760">
    <property type="component" value="Unassembled WGS sequence"/>
</dbReference>
<dbReference type="Pfam" id="PF13419">
    <property type="entry name" value="HAD_2"/>
    <property type="match status" value="1"/>
</dbReference>
<comment type="caution">
    <text evidence="11">The sequence shown here is derived from an EMBL/GenBank/DDBJ whole genome shotgun (WGS) entry which is preliminary data.</text>
</comment>
<keyword evidence="6 10" id="KW-0479">Metal-binding</keyword>